<dbReference type="EMBL" id="KZ308317">
    <property type="protein sequence ID" value="KAG8227271.1"/>
    <property type="molecule type" value="Genomic_DNA"/>
</dbReference>
<reference evidence="2" key="1">
    <citation type="submission" date="2013-04" db="EMBL/GenBank/DDBJ databases">
        <authorList>
            <person name="Qu J."/>
            <person name="Murali S.C."/>
            <person name="Bandaranaike D."/>
            <person name="Bellair M."/>
            <person name="Blankenburg K."/>
            <person name="Chao H."/>
            <person name="Dinh H."/>
            <person name="Doddapaneni H."/>
            <person name="Downs B."/>
            <person name="Dugan-Rocha S."/>
            <person name="Elkadiri S."/>
            <person name="Gnanaolivu R.D."/>
            <person name="Hernandez B."/>
            <person name="Javaid M."/>
            <person name="Jayaseelan J.C."/>
            <person name="Lee S."/>
            <person name="Li M."/>
            <person name="Ming W."/>
            <person name="Munidasa M."/>
            <person name="Muniz J."/>
            <person name="Nguyen L."/>
            <person name="Ongeri F."/>
            <person name="Osuji N."/>
            <person name="Pu L.-L."/>
            <person name="Puazo M."/>
            <person name="Qu C."/>
            <person name="Quiroz J."/>
            <person name="Raj R."/>
            <person name="Weissenberger G."/>
            <person name="Xin Y."/>
            <person name="Zou X."/>
            <person name="Han Y."/>
            <person name="Richards S."/>
            <person name="Worley K."/>
            <person name="Muzny D."/>
            <person name="Gibbs R."/>
        </authorList>
    </citation>
    <scope>NUCLEOTIDE SEQUENCE</scope>
    <source>
        <strain evidence="2">Sampled in the wild</strain>
    </source>
</reference>
<evidence type="ECO:0000313" key="2">
    <source>
        <dbReference type="EMBL" id="KAG8227271.1"/>
    </source>
</evidence>
<proteinExistence type="predicted"/>
<keyword evidence="3" id="KW-1185">Reference proteome</keyword>
<dbReference type="Proteomes" id="UP000792457">
    <property type="component" value="Unassembled WGS sequence"/>
</dbReference>
<protein>
    <submittedName>
        <fullName evidence="2">Uncharacterized protein</fullName>
    </submittedName>
</protein>
<accession>A0A8K0NZ03</accession>
<feature type="region of interest" description="Disordered" evidence="1">
    <location>
        <begin position="116"/>
        <end position="136"/>
    </location>
</feature>
<gene>
    <name evidence="2" type="ORF">J437_LFUL012185</name>
</gene>
<comment type="caution">
    <text evidence="2">The sequence shown here is derived from an EMBL/GenBank/DDBJ whole genome shotgun (WGS) entry which is preliminary data.</text>
</comment>
<evidence type="ECO:0000313" key="3">
    <source>
        <dbReference type="Proteomes" id="UP000792457"/>
    </source>
</evidence>
<feature type="compositionally biased region" description="Polar residues" evidence="1">
    <location>
        <begin position="119"/>
        <end position="136"/>
    </location>
</feature>
<dbReference type="AlphaFoldDB" id="A0A8K0NZ03"/>
<name>A0A8K0NZ03_LADFU</name>
<sequence length="361" mass="41117">MDFNRKRFKYTFGSLTKGKVLVILFPHQDNHSYNSTLDTRREEIQSSFQKIGYEPLEWEGHALNNTKRTVFLKDLEKVAGELLPSESFVMIINCFQKEGELRMTSGDTFQMDETHPFDGTSSGVHQSKGTKKATSNPVILPNDSDMLIIYSFEGNMNKPASTSMVSQSPSFMCALTEVLEDDFKKDCGHESIGGLMVMVSNKVNHQIGQDKPIVLTTLRNRYYLKVLTNMKGCNLTLYKNINIITLINLNMIYNPRNKRKFCLLRYCYTSESSQYTLRFIQKDYIAIYQCHRWGGIYPLDLYYPGKSSMQSVSITSLCNISLQALDINAIHSSLKCYHASFIQCCDGNCQLRPFTAVTVAS</sequence>
<organism evidence="2 3">
    <name type="scientific">Ladona fulva</name>
    <name type="common">Scarce chaser dragonfly</name>
    <name type="synonym">Libellula fulva</name>
    <dbReference type="NCBI Taxonomy" id="123851"/>
    <lineage>
        <taxon>Eukaryota</taxon>
        <taxon>Metazoa</taxon>
        <taxon>Ecdysozoa</taxon>
        <taxon>Arthropoda</taxon>
        <taxon>Hexapoda</taxon>
        <taxon>Insecta</taxon>
        <taxon>Pterygota</taxon>
        <taxon>Palaeoptera</taxon>
        <taxon>Odonata</taxon>
        <taxon>Epiprocta</taxon>
        <taxon>Anisoptera</taxon>
        <taxon>Libelluloidea</taxon>
        <taxon>Libellulidae</taxon>
        <taxon>Ladona</taxon>
    </lineage>
</organism>
<evidence type="ECO:0000256" key="1">
    <source>
        <dbReference type="SAM" id="MobiDB-lite"/>
    </source>
</evidence>
<dbReference type="Gene3D" id="3.40.50.1460">
    <property type="match status" value="1"/>
</dbReference>
<reference evidence="2" key="2">
    <citation type="submission" date="2017-10" db="EMBL/GenBank/DDBJ databases">
        <title>Ladona fulva Genome sequencing and assembly.</title>
        <authorList>
            <person name="Murali S."/>
            <person name="Richards S."/>
            <person name="Bandaranaike D."/>
            <person name="Bellair M."/>
            <person name="Blankenburg K."/>
            <person name="Chao H."/>
            <person name="Dinh H."/>
            <person name="Doddapaneni H."/>
            <person name="Dugan-Rocha S."/>
            <person name="Elkadiri S."/>
            <person name="Gnanaolivu R."/>
            <person name="Hernandez B."/>
            <person name="Skinner E."/>
            <person name="Javaid M."/>
            <person name="Lee S."/>
            <person name="Li M."/>
            <person name="Ming W."/>
            <person name="Munidasa M."/>
            <person name="Muniz J."/>
            <person name="Nguyen L."/>
            <person name="Hughes D."/>
            <person name="Osuji N."/>
            <person name="Pu L.-L."/>
            <person name="Puazo M."/>
            <person name="Qu C."/>
            <person name="Quiroz J."/>
            <person name="Raj R."/>
            <person name="Weissenberger G."/>
            <person name="Xin Y."/>
            <person name="Zou X."/>
            <person name="Han Y."/>
            <person name="Worley K."/>
            <person name="Muzny D."/>
            <person name="Gibbs R."/>
        </authorList>
    </citation>
    <scope>NUCLEOTIDE SEQUENCE</scope>
    <source>
        <strain evidence="2">Sampled in the wild</strain>
    </source>
</reference>